<dbReference type="AlphaFoldDB" id="C8PIV0"/>
<comment type="caution">
    <text evidence="2">The sequence shown here is derived from an EMBL/GenBank/DDBJ whole genome shotgun (WGS) entry which is preliminary data.</text>
</comment>
<reference evidence="2 3" key="1">
    <citation type="submission" date="2009-07" db="EMBL/GenBank/DDBJ databases">
        <authorList>
            <person name="Madupu R."/>
            <person name="Sebastian Y."/>
            <person name="Durkin A.S."/>
            <person name="Torralba M."/>
            <person name="Methe B."/>
            <person name="Sutton G.G."/>
            <person name="Strausberg R.L."/>
            <person name="Nelson K.E."/>
        </authorList>
    </citation>
    <scope>NUCLEOTIDE SEQUENCE [LARGE SCALE GENOMIC DNA]</scope>
    <source>
        <strain evidence="2 3">RM3268</strain>
    </source>
</reference>
<evidence type="ECO:0000313" key="3">
    <source>
        <dbReference type="Proteomes" id="UP000005709"/>
    </source>
</evidence>
<dbReference type="Gene3D" id="1.25.40.10">
    <property type="entry name" value="Tetratricopeptide repeat domain"/>
    <property type="match status" value="1"/>
</dbReference>
<feature type="signal peptide" evidence="1">
    <location>
        <begin position="1"/>
        <end position="20"/>
    </location>
</feature>
<dbReference type="EMBL" id="ACYG01000027">
    <property type="protein sequence ID" value="EEV16855.1"/>
    <property type="molecule type" value="Genomic_DNA"/>
</dbReference>
<dbReference type="RefSeq" id="WP_005871696.1">
    <property type="nucleotide sequence ID" value="NZ_ACYG01000027.1"/>
</dbReference>
<keyword evidence="3" id="KW-1185">Reference proteome</keyword>
<dbReference type="PROSITE" id="PS51257">
    <property type="entry name" value="PROKAR_LIPOPROTEIN"/>
    <property type="match status" value="1"/>
</dbReference>
<gene>
    <name evidence="2" type="ORF">CAMGR0001_1149</name>
</gene>
<sequence>MRSISVIFLLIMILSCPLSAKSTAEEQNLYNECNKGNGKYSSCTKLIEILSKKCDSGDMEKCDDLGYVMGLELGMREAAFVPLEKSCKAGIAASCFNLGIHDIGLRGNVKRAAHNYAIACEKYSEHLEKERIFKLKSCALKVALENCLRDEEEHDPVKCAKKVFWEISDKYDANSTKE</sequence>
<dbReference type="STRING" id="824.CGRAC_0986"/>
<evidence type="ECO:0008006" key="4">
    <source>
        <dbReference type="Google" id="ProtNLM"/>
    </source>
</evidence>
<evidence type="ECO:0000313" key="2">
    <source>
        <dbReference type="EMBL" id="EEV16855.1"/>
    </source>
</evidence>
<proteinExistence type="predicted"/>
<evidence type="ECO:0000256" key="1">
    <source>
        <dbReference type="SAM" id="SignalP"/>
    </source>
</evidence>
<feature type="chain" id="PRO_5002990766" description="Beta-lactamase" evidence="1">
    <location>
        <begin position="21"/>
        <end position="178"/>
    </location>
</feature>
<protein>
    <recommendedName>
        <fullName evidence="4">Beta-lactamase</fullName>
    </recommendedName>
</protein>
<dbReference type="Proteomes" id="UP000005709">
    <property type="component" value="Unassembled WGS sequence"/>
</dbReference>
<organism evidence="2 3">
    <name type="scientific">Campylobacter gracilis RM3268</name>
    <dbReference type="NCBI Taxonomy" id="553220"/>
    <lineage>
        <taxon>Bacteria</taxon>
        <taxon>Pseudomonadati</taxon>
        <taxon>Campylobacterota</taxon>
        <taxon>Epsilonproteobacteria</taxon>
        <taxon>Campylobacterales</taxon>
        <taxon>Campylobacteraceae</taxon>
        <taxon>Campylobacter</taxon>
    </lineage>
</organism>
<dbReference type="SUPFAM" id="SSF81901">
    <property type="entry name" value="HCP-like"/>
    <property type="match status" value="1"/>
</dbReference>
<dbReference type="InterPro" id="IPR011990">
    <property type="entry name" value="TPR-like_helical_dom_sf"/>
</dbReference>
<name>C8PIV0_9BACT</name>
<keyword evidence="1" id="KW-0732">Signal</keyword>
<accession>C8PIV0</accession>
<dbReference type="OrthoDB" id="9772133at2"/>